<evidence type="ECO:0000259" key="1">
    <source>
        <dbReference type="Pfam" id="PF20179"/>
    </source>
</evidence>
<organism evidence="2 3">
    <name type="scientific">Triparma columacea</name>
    <dbReference type="NCBI Taxonomy" id="722753"/>
    <lineage>
        <taxon>Eukaryota</taxon>
        <taxon>Sar</taxon>
        <taxon>Stramenopiles</taxon>
        <taxon>Ochrophyta</taxon>
        <taxon>Bolidophyceae</taxon>
        <taxon>Parmales</taxon>
        <taxon>Triparmaceae</taxon>
        <taxon>Triparma</taxon>
    </lineage>
</organism>
<evidence type="ECO:0000313" key="2">
    <source>
        <dbReference type="EMBL" id="GMI28389.1"/>
    </source>
</evidence>
<comment type="caution">
    <text evidence="2">The sequence shown here is derived from an EMBL/GenBank/DDBJ whole genome shotgun (WGS) entry which is preliminary data.</text>
</comment>
<keyword evidence="3" id="KW-1185">Reference proteome</keyword>
<dbReference type="AlphaFoldDB" id="A0A9W7G1K8"/>
<dbReference type="OrthoDB" id="5282002at2759"/>
<reference evidence="3" key="1">
    <citation type="journal article" date="2023" name="Commun. Biol.">
        <title>Genome analysis of Parmales, the sister group of diatoms, reveals the evolutionary specialization of diatoms from phago-mixotrophs to photoautotrophs.</title>
        <authorList>
            <person name="Ban H."/>
            <person name="Sato S."/>
            <person name="Yoshikawa S."/>
            <person name="Yamada K."/>
            <person name="Nakamura Y."/>
            <person name="Ichinomiya M."/>
            <person name="Sato N."/>
            <person name="Blanc-Mathieu R."/>
            <person name="Endo H."/>
            <person name="Kuwata A."/>
            <person name="Ogata H."/>
        </authorList>
    </citation>
    <scope>NUCLEOTIDE SEQUENCE [LARGE SCALE GENOMIC DNA]</scope>
</reference>
<dbReference type="Pfam" id="PF20179">
    <property type="entry name" value="MSS51_C"/>
    <property type="match status" value="1"/>
</dbReference>
<gene>
    <name evidence="2" type="ORF">TrCOL_g7050</name>
</gene>
<name>A0A9W7G1K8_9STRA</name>
<proteinExistence type="predicted"/>
<sequence>MTLAYHLPPTNNPSIIVVGARKEATLPKKYWSPSYQSFSFIGPACPPLRSCKEGSTSFRYSPGLLTSPPNDGEAAVLFHPGLGHHLHKNGWLPALSILKDHTLRTSRPLLFTHYSEADLERDAVVVEEVFGSDERLEVRVESNEWMDLKDLKEEDEGEGETFANMFCVTVTRRA</sequence>
<dbReference type="EMBL" id="BRYA01000662">
    <property type="protein sequence ID" value="GMI28389.1"/>
    <property type="molecule type" value="Genomic_DNA"/>
</dbReference>
<evidence type="ECO:0000313" key="3">
    <source>
        <dbReference type="Proteomes" id="UP001165065"/>
    </source>
</evidence>
<protein>
    <recommendedName>
        <fullName evidence="1">Mitochondrial splicing suppressor 51-like C-terminal domain-containing protein</fullName>
    </recommendedName>
</protein>
<dbReference type="Proteomes" id="UP001165065">
    <property type="component" value="Unassembled WGS sequence"/>
</dbReference>
<dbReference type="InterPro" id="IPR046824">
    <property type="entry name" value="Mss51-like_C"/>
</dbReference>
<feature type="domain" description="Mitochondrial splicing suppressor 51-like C-terminal" evidence="1">
    <location>
        <begin position="14"/>
        <end position="149"/>
    </location>
</feature>
<accession>A0A9W7G1K8</accession>